<dbReference type="FunFam" id="2.60.40.10:FF:000502">
    <property type="entry name" value="obscurin-like protein 1 isoform X2"/>
    <property type="match status" value="1"/>
</dbReference>
<gene>
    <name evidence="14" type="primary">obsl1a</name>
</gene>
<comment type="function">
    <text evidence="9">Core component of the 3M complex, a complex required to regulate microtubule dynamics and genome integrity. It is unclear how the 3M complex regulates microtubules, it could act by controlling the level of a microtubule stabilizer. Acts as a regulator of the Cul7-RING(FBXW8) ubiquitin-protein ligase, playing a critical role in the ubiquitin ligase pathway that regulates Golgi morphogenesis and dendrite patterning in brain. Required to localize CUL7 to the Golgi apparatus in neurons.</text>
</comment>
<evidence type="ECO:0000256" key="6">
    <source>
        <dbReference type="ARBA" id="ARBA00023034"/>
    </source>
</evidence>
<dbReference type="SUPFAM" id="SSF49265">
    <property type="entry name" value="Fibronectin type III"/>
    <property type="match status" value="1"/>
</dbReference>
<reference evidence="14" key="3">
    <citation type="submission" date="2025-09" db="UniProtKB">
        <authorList>
            <consortium name="Ensembl"/>
        </authorList>
    </citation>
    <scope>IDENTIFICATION</scope>
    <source>
        <strain evidence="14">Hd-rR</strain>
    </source>
</reference>
<dbReference type="PROSITE" id="PS50835">
    <property type="entry name" value="IG_LIKE"/>
    <property type="match status" value="7"/>
</dbReference>
<dbReference type="GO" id="GO:0007030">
    <property type="term" value="P:Golgi organization"/>
    <property type="evidence" value="ECO:0007669"/>
    <property type="project" value="UniProtKB-ARBA"/>
</dbReference>
<keyword evidence="7" id="KW-1015">Disulfide bond</keyword>
<dbReference type="InterPro" id="IPR036179">
    <property type="entry name" value="Ig-like_dom_sf"/>
</dbReference>
<evidence type="ECO:0000256" key="11">
    <source>
        <dbReference type="ARBA" id="ARBA00067525"/>
    </source>
</evidence>
<dbReference type="SMART" id="SM00408">
    <property type="entry name" value="IGc2"/>
    <property type="match status" value="7"/>
</dbReference>
<evidence type="ECO:0000313" key="15">
    <source>
        <dbReference type="Proteomes" id="UP000001038"/>
    </source>
</evidence>
<dbReference type="PANTHER" id="PTHR35971:SF3">
    <property type="entry name" value="OBSCURIN-LIKE PROTEIN 1 ISOFORM X1"/>
    <property type="match status" value="1"/>
</dbReference>
<dbReference type="SUPFAM" id="SSF48726">
    <property type="entry name" value="Immunoglobulin"/>
    <property type="match status" value="9"/>
</dbReference>
<name>A0A3B3HU88_ORYLA</name>
<dbReference type="PROSITE" id="PS50853">
    <property type="entry name" value="FN3"/>
    <property type="match status" value="1"/>
</dbReference>
<feature type="domain" description="Ig-like" evidence="12">
    <location>
        <begin position="8"/>
        <end position="98"/>
    </location>
</feature>
<reference evidence="14" key="2">
    <citation type="submission" date="2025-08" db="UniProtKB">
        <authorList>
            <consortium name="Ensembl"/>
        </authorList>
    </citation>
    <scope>IDENTIFICATION</scope>
    <source>
        <strain evidence="14">Hd-rR</strain>
    </source>
</reference>
<dbReference type="Bgee" id="ENSORLG00000002135">
    <property type="expression patterns" value="Expressed in muscle tissue and 6 other cell types or tissues"/>
</dbReference>
<dbReference type="InterPro" id="IPR052385">
    <property type="entry name" value="Obscurin/Obscurin-like_Reg"/>
</dbReference>
<keyword evidence="6" id="KW-0333">Golgi apparatus</keyword>
<dbReference type="InterPro" id="IPR013098">
    <property type="entry name" value="Ig_I-set"/>
</dbReference>
<comment type="subunit">
    <text evidence="10">Component of the 3M complex, composed of core components CUL7, CCDC8 and OBSL1. Interacts with CCDC8. Interacts with CUL7; the interaction is direct. Interacts with FBXW8. Interacts (via N-terminal Ig-like domain) with TTN/titin (via C-terminal Ig-like domain); the interaction is direct.</text>
</comment>
<keyword evidence="4" id="KW-0597">Phosphoprotein</keyword>
<proteinExistence type="predicted"/>
<dbReference type="InterPro" id="IPR003961">
    <property type="entry name" value="FN3_dom"/>
</dbReference>
<dbReference type="Proteomes" id="UP000001038">
    <property type="component" value="Chromosome 2"/>
</dbReference>
<dbReference type="InterPro" id="IPR036116">
    <property type="entry name" value="FN3_sf"/>
</dbReference>
<dbReference type="InterPro" id="IPR013783">
    <property type="entry name" value="Ig-like_fold"/>
</dbReference>
<accession>A0A3B3HU88</accession>
<evidence type="ECO:0000259" key="13">
    <source>
        <dbReference type="PROSITE" id="PS50853"/>
    </source>
</evidence>
<dbReference type="GO" id="GO:0050775">
    <property type="term" value="P:positive regulation of dendrite morphogenesis"/>
    <property type="evidence" value="ECO:0007669"/>
    <property type="project" value="UniProtKB-ARBA"/>
</dbReference>
<feature type="domain" description="Fibronectin type-III" evidence="13">
    <location>
        <begin position="515"/>
        <end position="614"/>
    </location>
</feature>
<evidence type="ECO:0000256" key="7">
    <source>
        <dbReference type="ARBA" id="ARBA00023157"/>
    </source>
</evidence>
<dbReference type="FunFam" id="2.60.40.10:FF:001752">
    <property type="entry name" value="obscurin-like isoform X3"/>
    <property type="match status" value="1"/>
</dbReference>
<evidence type="ECO:0000256" key="10">
    <source>
        <dbReference type="ARBA" id="ARBA00063153"/>
    </source>
</evidence>
<feature type="domain" description="Ig-like" evidence="12">
    <location>
        <begin position="108"/>
        <end position="215"/>
    </location>
</feature>
<dbReference type="CDD" id="cd00063">
    <property type="entry name" value="FN3"/>
    <property type="match status" value="1"/>
</dbReference>
<evidence type="ECO:0000259" key="12">
    <source>
        <dbReference type="PROSITE" id="PS50835"/>
    </source>
</evidence>
<evidence type="ECO:0000256" key="4">
    <source>
        <dbReference type="ARBA" id="ARBA00022553"/>
    </source>
</evidence>
<dbReference type="FunFam" id="2.60.40.10:FF:000464">
    <property type="entry name" value="Putative obscurin-like protein 1"/>
    <property type="match status" value="1"/>
</dbReference>
<evidence type="ECO:0000256" key="2">
    <source>
        <dbReference type="ARBA" id="ARBA00004556"/>
    </source>
</evidence>
<dbReference type="GeneTree" id="ENSGT00940000156702"/>
<keyword evidence="8" id="KW-0393">Immunoglobulin domain</keyword>
<comment type="subcellular location">
    <subcellularLocation>
        <location evidence="2">Cytoplasm</location>
        <location evidence="2">Perinuclear region</location>
    </subcellularLocation>
    <subcellularLocation>
        <location evidence="1">Golgi apparatus</location>
    </subcellularLocation>
</comment>
<feature type="domain" description="Ig-like" evidence="12">
    <location>
        <begin position="885"/>
        <end position="956"/>
    </location>
</feature>
<feature type="domain" description="Ig-like" evidence="12">
    <location>
        <begin position="336"/>
        <end position="420"/>
    </location>
</feature>
<evidence type="ECO:0000256" key="8">
    <source>
        <dbReference type="ARBA" id="ARBA00023319"/>
    </source>
</evidence>
<dbReference type="InterPro" id="IPR007110">
    <property type="entry name" value="Ig-like_dom"/>
</dbReference>
<evidence type="ECO:0000256" key="3">
    <source>
        <dbReference type="ARBA" id="ARBA00022490"/>
    </source>
</evidence>
<dbReference type="FunFam" id="2.60.40.10:FF:000241">
    <property type="entry name" value="obscurin-like protein 1 isoform X2"/>
    <property type="match status" value="1"/>
</dbReference>
<evidence type="ECO:0000313" key="14">
    <source>
        <dbReference type="Ensembl" id="ENSORLP00000035191.1"/>
    </source>
</evidence>
<dbReference type="InterPro" id="IPR003599">
    <property type="entry name" value="Ig_sub"/>
</dbReference>
<dbReference type="FunFam" id="2.60.40.10:FF:000211">
    <property type="entry name" value="Obscurin-like protein 1"/>
    <property type="match status" value="2"/>
</dbReference>
<feature type="domain" description="Ig-like" evidence="12">
    <location>
        <begin position="787"/>
        <end position="874"/>
    </location>
</feature>
<dbReference type="PANTHER" id="PTHR35971">
    <property type="entry name" value="SI:DKEY-31G6.6"/>
    <property type="match status" value="1"/>
</dbReference>
<dbReference type="Pfam" id="PF13927">
    <property type="entry name" value="Ig_3"/>
    <property type="match status" value="1"/>
</dbReference>
<keyword evidence="5" id="KW-0677">Repeat</keyword>
<protein>
    <recommendedName>
        <fullName evidence="11">Obscurin-like protein 1</fullName>
    </recommendedName>
</protein>
<dbReference type="Ensembl" id="ENSORLT00000037118.1">
    <property type="protein sequence ID" value="ENSORLP00000035191.1"/>
    <property type="gene ID" value="ENSORLG00000002135.2"/>
</dbReference>
<organism evidence="14 15">
    <name type="scientific">Oryzias latipes</name>
    <name type="common">Japanese rice fish</name>
    <name type="synonym">Japanese killifish</name>
    <dbReference type="NCBI Taxonomy" id="8090"/>
    <lineage>
        <taxon>Eukaryota</taxon>
        <taxon>Metazoa</taxon>
        <taxon>Chordata</taxon>
        <taxon>Craniata</taxon>
        <taxon>Vertebrata</taxon>
        <taxon>Euteleostomi</taxon>
        <taxon>Actinopterygii</taxon>
        <taxon>Neopterygii</taxon>
        <taxon>Teleostei</taxon>
        <taxon>Neoteleostei</taxon>
        <taxon>Acanthomorphata</taxon>
        <taxon>Ovalentaria</taxon>
        <taxon>Atherinomorphae</taxon>
        <taxon>Beloniformes</taxon>
        <taxon>Adrianichthyidae</taxon>
        <taxon>Oryziinae</taxon>
        <taxon>Oryzias</taxon>
    </lineage>
</organism>
<keyword evidence="3" id="KW-0963">Cytoplasm</keyword>
<dbReference type="SMART" id="SM00409">
    <property type="entry name" value="IG"/>
    <property type="match status" value="9"/>
</dbReference>
<evidence type="ECO:0000256" key="5">
    <source>
        <dbReference type="ARBA" id="ARBA00022737"/>
    </source>
</evidence>
<feature type="domain" description="Ig-like" evidence="12">
    <location>
        <begin position="241"/>
        <end position="332"/>
    </location>
</feature>
<dbReference type="FunFam" id="2.60.40.10:FF:001084">
    <property type="entry name" value="obscurin-like isoform X3"/>
    <property type="match status" value="2"/>
</dbReference>
<sequence length="988" mass="110981">MDIFGGAPRVLGYPRPVVAQCGTDATLRCQISGDPRPDVIWERKNVQILPERRYKISEEGKLYLLTITGVTQQDAGQYICKARNSIGETYAAASLKVEGETPLKEMEPHLEVNVHLNGYSIVQNEDAAFSCKLWGTPLPVVTWEKDGKKLNDIFESSHFSVTNQDGGWFQLKIYRTRMPDKGVYTCKAVNCHGEALAGAVLLVESVPEKEESRISLNSRSNSQWSPKSRGGRLSLSKLVEETMASASKVKKFAVTEGKHAKFRCFVTGKPKPEIIWKKDGVPLEPGRRHLIFEDREGYYTLKVLYCKVQDTGLYVCAASNALGNTLSAVHLTVKVPRFRRPLKDEEVKERDAAVLECEVPDETVQTAWYLEDQRLMPSSKYAMEQKGTRRRLTIHDVGTDDDGVYLCEMPNGAKSIAELSVKGSIVRKLPRKLEVLEGENAAFCVEVENDDMEVHWFKDGLKLHETHQTILKSFGKTHILVFVNVAHHDSGVVTFVVGRSKTSSRLKVKATRHCPPIGPAEVKMDIDRPNSALLSWERAANSQTTTRSIFVLEMQEVGSQEWHKCFTSETATSAEVTGDAVPCEGNYRFRICSINKYGRSGHVEFPKVVHLGACTLYTVTQGEDAHFSIELSASMPGTWFLNSSQLNQGGRYSIQQKQTTHSLVIHKTETAEDMAEITFIANGVRDSAVLKVKRTCKTSFCHSYIDINKRVDTGDAIVLYCEVSHPLAKVSWFKDGNGLEVMEGLNIQAEGNMRRIVIQSANASHSGVYTCQMPGDVITFNVDVAEPPVMIVEPKEDVVMKIYIPEEINLQCELSRSNGKVRWLKDGEEVRDNDLIQLVSEGPYRKLTILRSCKEDSGEYICETNGDSVFFQVTATGKSKAKVRNERLELCCEISKVDAPVRWYKDNLEVEEGPNLILEVDEAKRLLVIPLATVEDTGEYVCDTEDDSTVFLVTVTGEIRDFSNLKQDKKKWKLLWQRSLVKPPWRRR</sequence>
<dbReference type="Pfam" id="PF07679">
    <property type="entry name" value="I-set"/>
    <property type="match status" value="7"/>
</dbReference>
<dbReference type="FunFam" id="2.60.40.10:FF:000393">
    <property type="entry name" value="Putative obscurin-like protein 1"/>
    <property type="match status" value="1"/>
</dbReference>
<keyword evidence="15" id="KW-1185">Reference proteome</keyword>
<evidence type="ECO:0000256" key="9">
    <source>
        <dbReference type="ARBA" id="ARBA00057297"/>
    </source>
</evidence>
<reference evidence="14 15" key="1">
    <citation type="journal article" date="2007" name="Nature">
        <title>The medaka draft genome and insights into vertebrate genome evolution.</title>
        <authorList>
            <person name="Kasahara M."/>
            <person name="Naruse K."/>
            <person name="Sasaki S."/>
            <person name="Nakatani Y."/>
            <person name="Qu W."/>
            <person name="Ahsan B."/>
            <person name="Yamada T."/>
            <person name="Nagayasu Y."/>
            <person name="Doi K."/>
            <person name="Kasai Y."/>
            <person name="Jindo T."/>
            <person name="Kobayashi D."/>
            <person name="Shimada A."/>
            <person name="Toyoda A."/>
            <person name="Kuroki Y."/>
            <person name="Fujiyama A."/>
            <person name="Sasaki T."/>
            <person name="Shimizu A."/>
            <person name="Asakawa S."/>
            <person name="Shimizu N."/>
            <person name="Hashimoto S."/>
            <person name="Yang J."/>
            <person name="Lee Y."/>
            <person name="Matsushima K."/>
            <person name="Sugano S."/>
            <person name="Sakaizumi M."/>
            <person name="Narita T."/>
            <person name="Ohishi K."/>
            <person name="Haga S."/>
            <person name="Ohta F."/>
            <person name="Nomoto H."/>
            <person name="Nogata K."/>
            <person name="Morishita T."/>
            <person name="Endo T."/>
            <person name="Shin-I T."/>
            <person name="Takeda H."/>
            <person name="Morishita S."/>
            <person name="Kohara Y."/>
        </authorList>
    </citation>
    <scope>NUCLEOTIDE SEQUENCE [LARGE SCALE GENOMIC DNA]</scope>
    <source>
        <strain evidence="14 15">Hd-rR</strain>
    </source>
</reference>
<dbReference type="GO" id="GO:0048471">
    <property type="term" value="C:perinuclear region of cytoplasm"/>
    <property type="evidence" value="ECO:0007669"/>
    <property type="project" value="UniProtKB-SubCell"/>
</dbReference>
<dbReference type="GO" id="GO:0005794">
    <property type="term" value="C:Golgi apparatus"/>
    <property type="evidence" value="ECO:0007669"/>
    <property type="project" value="UniProtKB-SubCell"/>
</dbReference>
<dbReference type="AlphaFoldDB" id="A0A3B3HU88"/>
<feature type="domain" description="Ig-like" evidence="12">
    <location>
        <begin position="714"/>
        <end position="773"/>
    </location>
</feature>
<evidence type="ECO:0000256" key="1">
    <source>
        <dbReference type="ARBA" id="ARBA00004555"/>
    </source>
</evidence>
<dbReference type="Gene3D" id="2.60.40.10">
    <property type="entry name" value="Immunoglobulins"/>
    <property type="match status" value="10"/>
</dbReference>
<dbReference type="InterPro" id="IPR003598">
    <property type="entry name" value="Ig_sub2"/>
</dbReference>